<accession>A0ACB9S9K5</accession>
<dbReference type="EMBL" id="CM042880">
    <property type="protein sequence ID" value="KAI4387973.1"/>
    <property type="molecule type" value="Genomic_DNA"/>
</dbReference>
<evidence type="ECO:0000313" key="2">
    <source>
        <dbReference type="Proteomes" id="UP001057402"/>
    </source>
</evidence>
<organism evidence="1 2">
    <name type="scientific">Melastoma candidum</name>
    <dbReference type="NCBI Taxonomy" id="119954"/>
    <lineage>
        <taxon>Eukaryota</taxon>
        <taxon>Viridiplantae</taxon>
        <taxon>Streptophyta</taxon>
        <taxon>Embryophyta</taxon>
        <taxon>Tracheophyta</taxon>
        <taxon>Spermatophyta</taxon>
        <taxon>Magnoliopsida</taxon>
        <taxon>eudicotyledons</taxon>
        <taxon>Gunneridae</taxon>
        <taxon>Pentapetalae</taxon>
        <taxon>rosids</taxon>
        <taxon>malvids</taxon>
        <taxon>Myrtales</taxon>
        <taxon>Melastomataceae</taxon>
        <taxon>Melastomatoideae</taxon>
        <taxon>Melastomateae</taxon>
        <taxon>Melastoma</taxon>
    </lineage>
</organism>
<gene>
    <name evidence="1" type="ORF">MLD38_000355</name>
</gene>
<protein>
    <submittedName>
        <fullName evidence="1">Uncharacterized protein</fullName>
    </submittedName>
</protein>
<sequence>MVESDTNSGSGDEARNCSRGHWRPAEDEKLRRLVEQFGAQNWNSISEKLRGRSGKSCRLRWFNQLDPRINRQPFTEEEEERLLSAQSIHGNKWALIARLFPGRTDNAVKNHWHVIMARKQREQSKICQKRSHDEDDRQEDPRIKDSWYSKVMEVNRRSMSQDEEGSTPNHGFQANYLKFRCLPRGSYHCNTSARSSSISYLHPMPSTWNFTGGTLAMTGPTVPSPSMDSLTQERRGLYSIGYGPGHLRGDTGDSRSIPGQNFSHDRVGSPGIMNNNRRVVVPSPFGLISLVGDHREGDANTVERPVTARARHERSRLGVGVATSSDERRGEGDPRSDVPFIDFLGVGITS</sequence>
<comment type="caution">
    <text evidence="1">The sequence shown here is derived from an EMBL/GenBank/DDBJ whole genome shotgun (WGS) entry which is preliminary data.</text>
</comment>
<name>A0ACB9S9K5_9MYRT</name>
<evidence type="ECO:0000313" key="1">
    <source>
        <dbReference type="EMBL" id="KAI4387973.1"/>
    </source>
</evidence>
<dbReference type="Proteomes" id="UP001057402">
    <property type="component" value="Chromosome 1"/>
</dbReference>
<keyword evidence="2" id="KW-1185">Reference proteome</keyword>
<reference evidence="2" key="1">
    <citation type="journal article" date="2023" name="Front. Plant Sci.">
        <title>Chromosomal-level genome assembly of Melastoma candidum provides insights into trichome evolution.</title>
        <authorList>
            <person name="Zhong Y."/>
            <person name="Wu W."/>
            <person name="Sun C."/>
            <person name="Zou P."/>
            <person name="Liu Y."/>
            <person name="Dai S."/>
            <person name="Zhou R."/>
        </authorList>
    </citation>
    <scope>NUCLEOTIDE SEQUENCE [LARGE SCALE GENOMIC DNA]</scope>
</reference>
<proteinExistence type="predicted"/>